<protein>
    <submittedName>
        <fullName evidence="1">Uncharacterized protein</fullName>
    </submittedName>
</protein>
<reference evidence="1 2" key="1">
    <citation type="journal article" date="2020" name="Nature">
        <title>Isolation of an archaeon at the prokaryote-eukaryote interface.</title>
        <authorList>
            <person name="Imachi H."/>
            <person name="Nobu M.K."/>
            <person name="Nakahara N."/>
            <person name="Morono Y."/>
            <person name="Ogawara M."/>
            <person name="Takaki Y."/>
            <person name="Takano Y."/>
            <person name="Uematsu K."/>
            <person name="Ikuta T."/>
            <person name="Ito M."/>
            <person name="Matsui Y."/>
            <person name="Miyazaki M."/>
            <person name="Murata K."/>
            <person name="Saito Y."/>
            <person name="Sakai S."/>
            <person name="Song C."/>
            <person name="Tasumi E."/>
            <person name="Yamanaka Y."/>
            <person name="Yamaguchi T."/>
            <person name="Kamagata Y."/>
            <person name="Tamaki H."/>
            <person name="Takai K."/>
        </authorList>
    </citation>
    <scope>NUCLEOTIDE SEQUENCE [LARGE SCALE GENOMIC DNA]</scope>
    <source>
        <strain evidence="1 2">MK-D1</strain>
    </source>
</reference>
<sequence length="93" mass="10122">MLSLVITSCRGISCVIIRRSTFLADSSIGNIKTIPGPIVLAYLPSRKITSRSYSRAILSPEAITQQANIITPATMPIQPPIPNCNIIIFTPFH</sequence>
<dbReference type="Proteomes" id="UP000321408">
    <property type="component" value="Chromosome"/>
</dbReference>
<accession>A0AC61ZU38</accession>
<organism evidence="1 2">
    <name type="scientific">Promethearchaeum syntrophicum</name>
    <dbReference type="NCBI Taxonomy" id="2594042"/>
    <lineage>
        <taxon>Archaea</taxon>
        <taxon>Promethearchaeati</taxon>
        <taxon>Promethearchaeota</taxon>
        <taxon>Promethearchaeia</taxon>
        <taxon>Promethearchaeales</taxon>
        <taxon>Promethearchaeaceae</taxon>
        <taxon>Promethearchaeum</taxon>
    </lineage>
</organism>
<dbReference type="EMBL" id="CP042905">
    <property type="protein sequence ID" value="XDF89321.1"/>
    <property type="molecule type" value="Genomic_DNA"/>
</dbReference>
<keyword evidence="2" id="KW-1185">Reference proteome</keyword>
<name>A0AC61ZU38_9ARCH</name>
<evidence type="ECO:0000313" key="2">
    <source>
        <dbReference type="Proteomes" id="UP000321408"/>
    </source>
</evidence>
<gene>
    <name evidence="1" type="ORF">DSAG12_04470</name>
</gene>
<reference evidence="1 2" key="2">
    <citation type="journal article" date="2024" name="Int. J. Syst. Evol. Microbiol.">
        <title>Promethearchaeum syntrophicum gen. nov., sp. nov., an anaerobic, obligately syntrophic archaeon, the first isolate of the lineage 'Asgard' archaea, and proposal of the new archaeal phylum Promethearchaeota phyl. nov. and kingdom Promethearchaeati regn. nov.</title>
        <authorList>
            <person name="Imachi H."/>
            <person name="Nobu M.K."/>
            <person name="Kato S."/>
            <person name="Takaki Y."/>
            <person name="Miyazaki M."/>
            <person name="Miyata M."/>
            <person name="Ogawara M."/>
            <person name="Saito Y."/>
            <person name="Sakai S."/>
            <person name="Tahara Y.O."/>
            <person name="Takano Y."/>
            <person name="Tasumi E."/>
            <person name="Uematsu K."/>
            <person name="Yoshimura T."/>
            <person name="Itoh T."/>
            <person name="Ohkuma M."/>
            <person name="Takai K."/>
        </authorList>
    </citation>
    <scope>NUCLEOTIDE SEQUENCE [LARGE SCALE GENOMIC DNA]</scope>
    <source>
        <strain evidence="1 2">MK-D1</strain>
    </source>
</reference>
<evidence type="ECO:0000313" key="1">
    <source>
        <dbReference type="EMBL" id="XDF89321.1"/>
    </source>
</evidence>
<proteinExistence type="predicted"/>